<protein>
    <submittedName>
        <fullName evidence="2">Uncharacterized protein</fullName>
    </submittedName>
</protein>
<accession>F0YQU0</accession>
<name>F0YQU0_AURAN</name>
<evidence type="ECO:0000313" key="2">
    <source>
        <dbReference type="EMBL" id="EGB02519.1"/>
    </source>
</evidence>
<dbReference type="AlphaFoldDB" id="F0YQU0"/>
<organism evidence="3">
    <name type="scientific">Aureococcus anophagefferens</name>
    <name type="common">Harmful bloom alga</name>
    <dbReference type="NCBI Taxonomy" id="44056"/>
    <lineage>
        <taxon>Eukaryota</taxon>
        <taxon>Sar</taxon>
        <taxon>Stramenopiles</taxon>
        <taxon>Ochrophyta</taxon>
        <taxon>Pelagophyceae</taxon>
        <taxon>Pelagomonadales</taxon>
        <taxon>Pelagomonadaceae</taxon>
        <taxon>Aureococcus</taxon>
    </lineage>
</organism>
<feature type="region of interest" description="Disordered" evidence="1">
    <location>
        <begin position="1"/>
        <end position="72"/>
    </location>
</feature>
<dbReference type="InParanoid" id="F0YQU0"/>
<dbReference type="KEGG" id="aaf:AURANDRAFT_68804"/>
<dbReference type="Proteomes" id="UP000002729">
    <property type="component" value="Unassembled WGS sequence"/>
</dbReference>
<dbReference type="RefSeq" id="XP_009042781.1">
    <property type="nucleotide sequence ID" value="XM_009044533.1"/>
</dbReference>
<reference evidence="2 3" key="1">
    <citation type="journal article" date="2011" name="Proc. Natl. Acad. Sci. U.S.A.">
        <title>Niche of harmful alga Aureococcus anophagefferens revealed through ecogenomics.</title>
        <authorList>
            <person name="Gobler C.J."/>
            <person name="Berry D.L."/>
            <person name="Dyhrman S.T."/>
            <person name="Wilhelm S.W."/>
            <person name="Salamov A."/>
            <person name="Lobanov A.V."/>
            <person name="Zhang Y."/>
            <person name="Collier J.L."/>
            <person name="Wurch L.L."/>
            <person name="Kustka A.B."/>
            <person name="Dill B.D."/>
            <person name="Shah M."/>
            <person name="VerBerkmoes N.C."/>
            <person name="Kuo A."/>
            <person name="Terry A."/>
            <person name="Pangilinan J."/>
            <person name="Lindquist E.A."/>
            <person name="Lucas S."/>
            <person name="Paulsen I.T."/>
            <person name="Hattenrath-Lehmann T.K."/>
            <person name="Talmage S.C."/>
            <person name="Walker E.A."/>
            <person name="Koch F."/>
            <person name="Burson A.M."/>
            <person name="Marcoval M.A."/>
            <person name="Tang Y.Z."/>
            <person name="Lecleir G.R."/>
            <person name="Coyne K.J."/>
            <person name="Berg G.M."/>
            <person name="Bertrand E.M."/>
            <person name="Saito M.A."/>
            <person name="Gladyshev V.N."/>
            <person name="Grigoriev I.V."/>
        </authorList>
    </citation>
    <scope>NUCLEOTIDE SEQUENCE [LARGE SCALE GENOMIC DNA]</scope>
    <source>
        <strain evidence="3">CCMP 1984</strain>
    </source>
</reference>
<evidence type="ECO:0000256" key="1">
    <source>
        <dbReference type="SAM" id="MobiDB-lite"/>
    </source>
</evidence>
<feature type="non-terminal residue" evidence="2">
    <location>
        <position position="275"/>
    </location>
</feature>
<keyword evidence="3" id="KW-1185">Reference proteome</keyword>
<gene>
    <name evidence="2" type="ORF">AURANDRAFT_68804</name>
</gene>
<feature type="compositionally biased region" description="Basic residues" evidence="1">
    <location>
        <begin position="1"/>
        <end position="10"/>
    </location>
</feature>
<proteinExistence type="predicted"/>
<feature type="compositionally biased region" description="Low complexity" evidence="1">
    <location>
        <begin position="25"/>
        <end position="51"/>
    </location>
</feature>
<dbReference type="EMBL" id="GL833463">
    <property type="protein sequence ID" value="EGB02519.1"/>
    <property type="molecule type" value="Genomic_DNA"/>
</dbReference>
<dbReference type="GeneID" id="20227036"/>
<sequence length="275" mass="29901">MKPRKPRNSKVHATDDEEAPPPKGTPGTATPTTPKTPGGGAAATVPGAATTTRRKKDDEPKGPGVLNAKTYEQRESTVGKMVEDIDVAKHDQHSGALAAFLDLLGIRKDAPVVPQNASAGAVARTYVALKAAPGGARAGDAAYSFATHGKRGREKSEAALAREYKETRERLKAQTALVIARQKDRAEEAVRKAREGEIHYDPSRRTTWHATRTREFEVATSSGERESLQLKVWTTADIRRDSRRPSGFRLPFGRRGSAKVVRNSKAPTRFAEFNL</sequence>
<evidence type="ECO:0000313" key="3">
    <source>
        <dbReference type="Proteomes" id="UP000002729"/>
    </source>
</evidence>